<comment type="caution">
    <text evidence="4">The sequence shown here is derived from an EMBL/GenBank/DDBJ whole genome shotgun (WGS) entry which is preliminary data.</text>
</comment>
<dbReference type="AlphaFoldDB" id="A0AAD7TIR3"/>
<feature type="compositionally biased region" description="Low complexity" evidence="2">
    <location>
        <begin position="126"/>
        <end position="137"/>
    </location>
</feature>
<protein>
    <recommendedName>
        <fullName evidence="3">C2H2-type domain-containing protein</fullName>
    </recommendedName>
</protein>
<keyword evidence="5" id="KW-1185">Reference proteome</keyword>
<dbReference type="InterPro" id="IPR036236">
    <property type="entry name" value="Znf_C2H2_sf"/>
</dbReference>
<dbReference type="GO" id="GO:0008270">
    <property type="term" value="F:zinc ion binding"/>
    <property type="evidence" value="ECO:0007669"/>
    <property type="project" value="UniProtKB-KW"/>
</dbReference>
<dbReference type="PROSITE" id="PS50157">
    <property type="entry name" value="ZINC_FINGER_C2H2_2"/>
    <property type="match status" value="1"/>
</dbReference>
<evidence type="ECO:0000313" key="5">
    <source>
        <dbReference type="Proteomes" id="UP001215151"/>
    </source>
</evidence>
<feature type="region of interest" description="Disordered" evidence="2">
    <location>
        <begin position="301"/>
        <end position="377"/>
    </location>
</feature>
<evidence type="ECO:0000256" key="1">
    <source>
        <dbReference type="PROSITE-ProRule" id="PRU00042"/>
    </source>
</evidence>
<feature type="region of interest" description="Disordered" evidence="2">
    <location>
        <begin position="399"/>
        <end position="445"/>
    </location>
</feature>
<feature type="region of interest" description="Disordered" evidence="2">
    <location>
        <begin position="104"/>
        <end position="143"/>
    </location>
</feature>
<keyword evidence="1" id="KW-0862">Zinc</keyword>
<dbReference type="Gene3D" id="3.30.160.60">
    <property type="entry name" value="Classic Zinc Finger"/>
    <property type="match status" value="1"/>
</dbReference>
<sequence length="514" mass="55464">MRSFYDFAASPGAVSEDDNELQRRYCDRLGLDDPFAGMEGYSMAYEASVEGSAGSSRAVGDFHAMQQPVVFTVHCLQGFGHGTANLPLPPSVCDPSLFLDAPTTTSLSSPTSLLRHDERPEWDGLSSGSSSPGSGPSAYHAGVHSSHIGANNLRYRRGDELGGHQDWRGAHARNRFPQRGTCTTCIDIGPHTNPAYPRLILIPMSTIPTPLAPQHPAALSGPSGLAFSPDAYNDLSWSHFTTTHDSVPHPLSASSPAFIRTPAQSYPPFSLSPPSPPLLGNGTVDPRDIFGDQALAEAHEDILPQTQPITEPSRLPKGRVQPKRAAKRKLEGQENNASDTSTSRPQRKQRMSKASAAVTSGPAPAPNRRRTKAELENALVPVERTRCGLEGCEHMLDGSQTKARKHARSHYPEAPSQEPKAGSAKSPSPADTVSSEGTGDDKKPIVCTYEHKDHPGKRCGMRFKNVLGLSKHLEFTHYGWTFPCPKCGGSYSRRDVLVNHSKKCAGKHQTPPGE</sequence>
<feature type="compositionally biased region" description="Basic residues" evidence="2">
    <location>
        <begin position="316"/>
        <end position="327"/>
    </location>
</feature>
<organism evidence="4 5">
    <name type="scientific">Trametes cubensis</name>
    <dbReference type="NCBI Taxonomy" id="1111947"/>
    <lineage>
        <taxon>Eukaryota</taxon>
        <taxon>Fungi</taxon>
        <taxon>Dikarya</taxon>
        <taxon>Basidiomycota</taxon>
        <taxon>Agaricomycotina</taxon>
        <taxon>Agaricomycetes</taxon>
        <taxon>Polyporales</taxon>
        <taxon>Polyporaceae</taxon>
        <taxon>Trametes</taxon>
    </lineage>
</organism>
<gene>
    <name evidence="4" type="ORF">ONZ51_g11019</name>
</gene>
<dbReference type="Proteomes" id="UP001215151">
    <property type="component" value="Unassembled WGS sequence"/>
</dbReference>
<dbReference type="SUPFAM" id="SSF57667">
    <property type="entry name" value="beta-beta-alpha zinc fingers"/>
    <property type="match status" value="1"/>
</dbReference>
<keyword evidence="1" id="KW-0479">Metal-binding</keyword>
<dbReference type="InterPro" id="IPR013087">
    <property type="entry name" value="Znf_C2H2_type"/>
</dbReference>
<feature type="region of interest" description="Disordered" evidence="2">
    <location>
        <begin position="264"/>
        <end position="288"/>
    </location>
</feature>
<feature type="compositionally biased region" description="Low complexity" evidence="2">
    <location>
        <begin position="104"/>
        <end position="113"/>
    </location>
</feature>
<feature type="domain" description="C2H2-type" evidence="3">
    <location>
        <begin position="482"/>
        <end position="511"/>
    </location>
</feature>
<evidence type="ECO:0000259" key="3">
    <source>
        <dbReference type="PROSITE" id="PS50157"/>
    </source>
</evidence>
<name>A0AAD7TIR3_9APHY</name>
<proteinExistence type="predicted"/>
<accession>A0AAD7TIR3</accession>
<feature type="compositionally biased region" description="Polar residues" evidence="2">
    <location>
        <begin position="425"/>
        <end position="437"/>
    </location>
</feature>
<evidence type="ECO:0000256" key="2">
    <source>
        <dbReference type="SAM" id="MobiDB-lite"/>
    </source>
</evidence>
<feature type="compositionally biased region" description="Polar residues" evidence="2">
    <location>
        <begin position="333"/>
        <end position="344"/>
    </location>
</feature>
<dbReference type="EMBL" id="JAPEVG010000482">
    <property type="protein sequence ID" value="KAJ8462251.1"/>
    <property type="molecule type" value="Genomic_DNA"/>
</dbReference>
<reference evidence="4" key="1">
    <citation type="submission" date="2022-11" db="EMBL/GenBank/DDBJ databases">
        <title>Genome Sequence of Cubamyces cubensis.</title>
        <authorList>
            <person name="Buettner E."/>
        </authorList>
    </citation>
    <scope>NUCLEOTIDE SEQUENCE</scope>
    <source>
        <strain evidence="4">MPL-01</strain>
    </source>
</reference>
<evidence type="ECO:0000313" key="4">
    <source>
        <dbReference type="EMBL" id="KAJ8462251.1"/>
    </source>
</evidence>
<keyword evidence="1" id="KW-0863">Zinc-finger</keyword>